<sequence>MSNTRYKPTTTLVRKQGRHMSLSLSRETDVFKSRTVKEKKIWTDSLLVEIRIDGVGHLQLHMEEKGRCRHCKESIIRYFCGKCGVYIRLTPTNRNFFFDYHTMQ</sequence>
<comment type="caution">
    <text evidence="1">The sequence shown here is derived from an EMBL/GenBank/DDBJ whole genome shotgun (WGS) entry which is preliminary data.</text>
</comment>
<name>A0A0C2N109_THEKT</name>
<dbReference type="AlphaFoldDB" id="A0A0C2N109"/>
<proteinExistence type="predicted"/>
<evidence type="ECO:0000313" key="2">
    <source>
        <dbReference type="Proteomes" id="UP000031668"/>
    </source>
</evidence>
<evidence type="ECO:0000313" key="1">
    <source>
        <dbReference type="EMBL" id="KII73286.1"/>
    </source>
</evidence>
<dbReference type="EMBL" id="JWZT01000912">
    <property type="protein sequence ID" value="KII73286.1"/>
    <property type="molecule type" value="Genomic_DNA"/>
</dbReference>
<dbReference type="OrthoDB" id="6382161at2759"/>
<organism evidence="1 2">
    <name type="scientific">Thelohanellus kitauei</name>
    <name type="common">Myxosporean</name>
    <dbReference type="NCBI Taxonomy" id="669202"/>
    <lineage>
        <taxon>Eukaryota</taxon>
        <taxon>Metazoa</taxon>
        <taxon>Cnidaria</taxon>
        <taxon>Myxozoa</taxon>
        <taxon>Myxosporea</taxon>
        <taxon>Bivalvulida</taxon>
        <taxon>Platysporina</taxon>
        <taxon>Myxobolidae</taxon>
        <taxon>Thelohanellus</taxon>
    </lineage>
</organism>
<protein>
    <submittedName>
        <fullName evidence="1">Uncharacterized protein</fullName>
    </submittedName>
</protein>
<reference evidence="1 2" key="1">
    <citation type="journal article" date="2014" name="Genome Biol. Evol.">
        <title>The genome of the myxosporean Thelohanellus kitauei shows adaptations to nutrient acquisition within its fish host.</title>
        <authorList>
            <person name="Yang Y."/>
            <person name="Xiong J."/>
            <person name="Zhou Z."/>
            <person name="Huo F."/>
            <person name="Miao W."/>
            <person name="Ran C."/>
            <person name="Liu Y."/>
            <person name="Zhang J."/>
            <person name="Feng J."/>
            <person name="Wang M."/>
            <person name="Wang M."/>
            <person name="Wang L."/>
            <person name="Yao B."/>
        </authorList>
    </citation>
    <scope>NUCLEOTIDE SEQUENCE [LARGE SCALE GENOMIC DNA]</scope>
    <source>
        <strain evidence="1">Wuqing</strain>
    </source>
</reference>
<accession>A0A0C2N109</accession>
<gene>
    <name evidence="1" type="ORF">RF11_15156</name>
</gene>
<dbReference type="Proteomes" id="UP000031668">
    <property type="component" value="Unassembled WGS sequence"/>
</dbReference>
<keyword evidence="2" id="KW-1185">Reference proteome</keyword>